<dbReference type="InterPro" id="IPR043993">
    <property type="entry name" value="T4SS_pilin"/>
</dbReference>
<proteinExistence type="predicted"/>
<sequence>MSKFFITFLFLLSVICAQLSITSPVYAQGTKWSSACVSTVDSTVPTIQGFECLFANILKVVVTVAGLAFVIMFIVGGFQYMQSGGDPKAAAAASSTLTYAIIGLVGAIVSWLILLFIKDFTGIDVTQFQIPK</sequence>
<feature type="transmembrane region" description="Helical" evidence="1">
    <location>
        <begin position="96"/>
        <end position="117"/>
    </location>
</feature>
<evidence type="ECO:0000313" key="3">
    <source>
        <dbReference type="EMBL" id="PIX67828.1"/>
    </source>
</evidence>
<feature type="signal peptide" evidence="2">
    <location>
        <begin position="1"/>
        <end position="27"/>
    </location>
</feature>
<protein>
    <recommendedName>
        <fullName evidence="5">TrbC/VIRB2 family protein</fullName>
    </recommendedName>
</protein>
<evidence type="ECO:0000256" key="2">
    <source>
        <dbReference type="SAM" id="SignalP"/>
    </source>
</evidence>
<name>A0A2M7LIE8_9BACT</name>
<organism evidence="3 4">
    <name type="scientific">Candidatus Shapirobacteria bacterium CG_4_10_14_3_um_filter_35_13</name>
    <dbReference type="NCBI Taxonomy" id="1974873"/>
    <lineage>
        <taxon>Bacteria</taxon>
        <taxon>Candidatus Shapironibacteriota</taxon>
    </lineage>
</organism>
<dbReference type="AlphaFoldDB" id="A0A2M7LIE8"/>
<comment type="caution">
    <text evidence="3">The sequence shown here is derived from an EMBL/GenBank/DDBJ whole genome shotgun (WGS) entry which is preliminary data.</text>
</comment>
<dbReference type="Pfam" id="PF18895">
    <property type="entry name" value="T4SS_pilin"/>
    <property type="match status" value="1"/>
</dbReference>
<keyword evidence="1" id="KW-0812">Transmembrane</keyword>
<keyword evidence="1" id="KW-0472">Membrane</keyword>
<evidence type="ECO:0000256" key="1">
    <source>
        <dbReference type="SAM" id="Phobius"/>
    </source>
</evidence>
<feature type="transmembrane region" description="Helical" evidence="1">
    <location>
        <begin position="53"/>
        <end position="75"/>
    </location>
</feature>
<dbReference type="Proteomes" id="UP000229531">
    <property type="component" value="Unassembled WGS sequence"/>
</dbReference>
<reference evidence="4" key="1">
    <citation type="submission" date="2017-09" db="EMBL/GenBank/DDBJ databases">
        <title>Depth-based differentiation of microbial function through sediment-hosted aquifers and enrichment of novel symbionts in the deep terrestrial subsurface.</title>
        <authorList>
            <person name="Probst A.J."/>
            <person name="Ladd B."/>
            <person name="Jarett J.K."/>
            <person name="Geller-Mcgrath D.E."/>
            <person name="Sieber C.M.K."/>
            <person name="Emerson J.B."/>
            <person name="Anantharaman K."/>
            <person name="Thomas B.C."/>
            <person name="Malmstrom R."/>
            <person name="Stieglmeier M."/>
            <person name="Klingl A."/>
            <person name="Woyke T."/>
            <person name="Ryan C.M."/>
            <person name="Banfield J.F."/>
        </authorList>
    </citation>
    <scope>NUCLEOTIDE SEQUENCE [LARGE SCALE GENOMIC DNA]</scope>
</reference>
<accession>A0A2M7LIE8</accession>
<keyword evidence="2" id="KW-0732">Signal</keyword>
<feature type="chain" id="PRO_5014798932" description="TrbC/VIRB2 family protein" evidence="2">
    <location>
        <begin position="28"/>
        <end position="132"/>
    </location>
</feature>
<evidence type="ECO:0000313" key="4">
    <source>
        <dbReference type="Proteomes" id="UP000229531"/>
    </source>
</evidence>
<dbReference type="EMBL" id="PFJG01000063">
    <property type="protein sequence ID" value="PIX67828.1"/>
    <property type="molecule type" value="Genomic_DNA"/>
</dbReference>
<evidence type="ECO:0008006" key="5">
    <source>
        <dbReference type="Google" id="ProtNLM"/>
    </source>
</evidence>
<keyword evidence="1" id="KW-1133">Transmembrane helix</keyword>
<gene>
    <name evidence="3" type="ORF">COZ41_02955</name>
</gene>